<evidence type="ECO:0000313" key="3">
    <source>
        <dbReference type="Proteomes" id="UP000031668"/>
    </source>
</evidence>
<comment type="caution">
    <text evidence="2">The sequence shown here is derived from an EMBL/GenBank/DDBJ whole genome shotgun (WGS) entry which is preliminary data.</text>
</comment>
<evidence type="ECO:0000256" key="1">
    <source>
        <dbReference type="SAM" id="SignalP"/>
    </source>
</evidence>
<proteinExistence type="predicted"/>
<name>A0A0C2NH95_THEKT</name>
<protein>
    <submittedName>
        <fullName evidence="2">Uncharacterized protein</fullName>
    </submittedName>
</protein>
<dbReference type="AlphaFoldDB" id="A0A0C2NH95"/>
<feature type="chain" id="PRO_5002165052" evidence="1">
    <location>
        <begin position="19"/>
        <end position="143"/>
    </location>
</feature>
<reference evidence="2 3" key="1">
    <citation type="journal article" date="2014" name="Genome Biol. Evol.">
        <title>The genome of the myxosporean Thelohanellus kitauei shows adaptations to nutrient acquisition within its fish host.</title>
        <authorList>
            <person name="Yang Y."/>
            <person name="Xiong J."/>
            <person name="Zhou Z."/>
            <person name="Huo F."/>
            <person name="Miao W."/>
            <person name="Ran C."/>
            <person name="Liu Y."/>
            <person name="Zhang J."/>
            <person name="Feng J."/>
            <person name="Wang M."/>
            <person name="Wang M."/>
            <person name="Wang L."/>
            <person name="Yao B."/>
        </authorList>
    </citation>
    <scope>NUCLEOTIDE SEQUENCE [LARGE SCALE GENOMIC DNA]</scope>
    <source>
        <strain evidence="2">Wuqing</strain>
    </source>
</reference>
<dbReference type="EMBL" id="JWZT01000858">
    <property type="protein sequence ID" value="KII73392.1"/>
    <property type="molecule type" value="Genomic_DNA"/>
</dbReference>
<dbReference type="Proteomes" id="UP000031668">
    <property type="component" value="Unassembled WGS sequence"/>
</dbReference>
<keyword evidence="1" id="KW-0732">Signal</keyword>
<sequence>MVLLYVFFSIGYILKARAEEVIPPVAEPLPPKFVMEESYPYEDGDGGHYQAMEKAGQGDTRFAHQALKGAGLYPELLSCPATRVAYGMQGTDHIKIVELECDNKFYYVKAMRMPVPKTPTKAAGKYMNLFKEAPVLTKSKPTH</sequence>
<accession>A0A0C2NH95</accession>
<evidence type="ECO:0000313" key="2">
    <source>
        <dbReference type="EMBL" id="KII73392.1"/>
    </source>
</evidence>
<feature type="signal peptide" evidence="1">
    <location>
        <begin position="1"/>
        <end position="18"/>
    </location>
</feature>
<gene>
    <name evidence="2" type="ORF">RF11_09108</name>
</gene>
<organism evidence="2 3">
    <name type="scientific">Thelohanellus kitauei</name>
    <name type="common">Myxosporean</name>
    <dbReference type="NCBI Taxonomy" id="669202"/>
    <lineage>
        <taxon>Eukaryota</taxon>
        <taxon>Metazoa</taxon>
        <taxon>Cnidaria</taxon>
        <taxon>Myxozoa</taxon>
        <taxon>Myxosporea</taxon>
        <taxon>Bivalvulida</taxon>
        <taxon>Platysporina</taxon>
        <taxon>Myxobolidae</taxon>
        <taxon>Thelohanellus</taxon>
    </lineage>
</organism>
<keyword evidence="3" id="KW-1185">Reference proteome</keyword>